<accession>A0A395LW58</accession>
<dbReference type="EMBL" id="PHFL01000072">
    <property type="protein sequence ID" value="RFM22926.1"/>
    <property type="molecule type" value="Genomic_DNA"/>
</dbReference>
<evidence type="ECO:0000313" key="2">
    <source>
        <dbReference type="Proteomes" id="UP000266389"/>
    </source>
</evidence>
<sequence>MCKAEIRVEGGKPLNHPNFAVKTKSVAHRRLLFTPTVPYIRGVLIIEYAFKAPISELQSYFVT</sequence>
<proteinExistence type="predicted"/>
<gene>
    <name evidence="1" type="ORF">D0433_14015</name>
</gene>
<protein>
    <submittedName>
        <fullName evidence="1">Uncharacterized protein</fullName>
    </submittedName>
</protein>
<organism evidence="1 2">
    <name type="scientific">Candidatus Thermochlorobacter aerophilus</name>
    <dbReference type="NCBI Taxonomy" id="1868324"/>
    <lineage>
        <taxon>Bacteria</taxon>
        <taxon>Pseudomonadati</taxon>
        <taxon>Chlorobiota</taxon>
        <taxon>Chlorobiia</taxon>
        <taxon>Chlorobiales</taxon>
        <taxon>Candidatus Thermochlorobacteriaceae</taxon>
        <taxon>Candidatus Thermochlorobacter</taxon>
    </lineage>
</organism>
<comment type="caution">
    <text evidence="1">The sequence shown here is derived from an EMBL/GenBank/DDBJ whole genome shotgun (WGS) entry which is preliminary data.</text>
</comment>
<dbReference type="AlphaFoldDB" id="A0A395LW58"/>
<name>A0A395LW58_9BACT</name>
<reference evidence="1 2" key="1">
    <citation type="journal article" date="2011" name="ISME J.">
        <title>Community ecology of hot spring cyanobacterial mats: predominant populations and their functional potential.</title>
        <authorList>
            <person name="Klatt C.G."/>
            <person name="Wood J.M."/>
            <person name="Rusch D.B."/>
            <person name="Bateson M.M."/>
            <person name="Hamamura N."/>
            <person name="Heidelberg J.F."/>
            <person name="Grossman A.R."/>
            <person name="Bhaya D."/>
            <person name="Cohan F.M."/>
            <person name="Kuhl M."/>
            <person name="Bryant D.A."/>
            <person name="Ward D.M."/>
        </authorList>
    </citation>
    <scope>NUCLEOTIDE SEQUENCE [LARGE SCALE GENOMIC DNA]</scope>
    <source>
        <strain evidence="1">OS</strain>
    </source>
</reference>
<dbReference type="Proteomes" id="UP000266389">
    <property type="component" value="Unassembled WGS sequence"/>
</dbReference>
<evidence type="ECO:0000313" key="1">
    <source>
        <dbReference type="EMBL" id="RFM22926.1"/>
    </source>
</evidence>